<keyword evidence="2" id="KW-0966">Cell projection</keyword>
<gene>
    <name evidence="2" type="ORF">OCV77_15115</name>
</gene>
<dbReference type="SUPFAM" id="SSF140566">
    <property type="entry name" value="FlgN-like"/>
    <property type="match status" value="1"/>
</dbReference>
<evidence type="ECO:0000313" key="2">
    <source>
        <dbReference type="EMBL" id="MCU6745805.1"/>
    </source>
</evidence>
<dbReference type="Proteomes" id="UP001652432">
    <property type="component" value="Unassembled WGS sequence"/>
</dbReference>
<dbReference type="EMBL" id="JAOQKJ010000017">
    <property type="protein sequence ID" value="MCU6745805.1"/>
    <property type="molecule type" value="Genomic_DNA"/>
</dbReference>
<evidence type="ECO:0000256" key="1">
    <source>
        <dbReference type="ARBA" id="ARBA00022795"/>
    </source>
</evidence>
<sequence length="172" mass="19498">MASLMENLIDVLDQESGEYEALLGLCRKKTPVIVSGNLEELTRITDEEQTIAGRVNKLDHKRQEIYADIANVINKDVKTLKLTDLIAMLEKRPSEQQKLAQTYDRLRAVVQEVKRVNEQNRILLQNALEMIEFDMNMLQSRNAAPEGANYNRGAYNTGEQLGVNFGGFDAKQ</sequence>
<keyword evidence="2" id="KW-0282">Flagellum</keyword>
<evidence type="ECO:0000313" key="3">
    <source>
        <dbReference type="Proteomes" id="UP001652432"/>
    </source>
</evidence>
<dbReference type="InterPro" id="IPR036679">
    <property type="entry name" value="FlgN-like_sf"/>
</dbReference>
<keyword evidence="3" id="KW-1185">Reference proteome</keyword>
<organism evidence="2 3">
    <name type="scientific">Suilimivivens aceti</name>
    <dbReference type="NCBI Taxonomy" id="2981774"/>
    <lineage>
        <taxon>Bacteria</taxon>
        <taxon>Bacillati</taxon>
        <taxon>Bacillota</taxon>
        <taxon>Clostridia</taxon>
        <taxon>Lachnospirales</taxon>
        <taxon>Lachnospiraceae</taxon>
        <taxon>Suilimivivens</taxon>
    </lineage>
</organism>
<dbReference type="Pfam" id="PF05130">
    <property type="entry name" value="FlgN"/>
    <property type="match status" value="1"/>
</dbReference>
<accession>A0ABT2T6F2</accession>
<reference evidence="2 3" key="1">
    <citation type="journal article" date="2021" name="ISME Commun">
        <title>Automated analysis of genomic sequences facilitates high-throughput and comprehensive description of bacteria.</title>
        <authorList>
            <person name="Hitch T.C.A."/>
        </authorList>
    </citation>
    <scope>NUCLEOTIDE SEQUENCE [LARGE SCALE GENOMIC DNA]</scope>
    <source>
        <strain evidence="2 3">Sanger_18</strain>
    </source>
</reference>
<keyword evidence="1" id="KW-1005">Bacterial flagellum biogenesis</keyword>
<comment type="caution">
    <text evidence="2">The sequence shown here is derived from an EMBL/GenBank/DDBJ whole genome shotgun (WGS) entry which is preliminary data.</text>
</comment>
<protein>
    <submittedName>
        <fullName evidence="2">Flagellar protein FlgN</fullName>
    </submittedName>
</protein>
<dbReference type="InterPro" id="IPR007809">
    <property type="entry name" value="FlgN-like"/>
</dbReference>
<keyword evidence="2" id="KW-0969">Cilium</keyword>
<proteinExistence type="predicted"/>
<dbReference type="RefSeq" id="WP_262575840.1">
    <property type="nucleotide sequence ID" value="NZ_JAOQKJ010000017.1"/>
</dbReference>
<name>A0ABT2T6F2_9FIRM</name>
<dbReference type="Gene3D" id="1.20.58.300">
    <property type="entry name" value="FlgN-like"/>
    <property type="match status" value="1"/>
</dbReference>